<dbReference type="InterPro" id="IPR029021">
    <property type="entry name" value="Prot-tyrosine_phosphatase-like"/>
</dbReference>
<dbReference type="Gene3D" id="3.90.190.10">
    <property type="entry name" value="Protein tyrosine phosphatase superfamily"/>
    <property type="match status" value="1"/>
</dbReference>
<proteinExistence type="predicted"/>
<dbReference type="PANTHER" id="PTHR19134">
    <property type="entry name" value="RECEPTOR-TYPE TYROSINE-PROTEIN PHOSPHATASE"/>
    <property type="match status" value="1"/>
</dbReference>
<organism evidence="3 4">
    <name type="scientific">Trichonephila clavata</name>
    <name type="common">Joro spider</name>
    <name type="synonym">Nephila clavata</name>
    <dbReference type="NCBI Taxonomy" id="2740835"/>
    <lineage>
        <taxon>Eukaryota</taxon>
        <taxon>Metazoa</taxon>
        <taxon>Ecdysozoa</taxon>
        <taxon>Arthropoda</taxon>
        <taxon>Chelicerata</taxon>
        <taxon>Arachnida</taxon>
        <taxon>Araneae</taxon>
        <taxon>Araneomorphae</taxon>
        <taxon>Entelegynae</taxon>
        <taxon>Araneoidea</taxon>
        <taxon>Nephilidae</taxon>
        <taxon>Trichonephila</taxon>
    </lineage>
</organism>
<dbReference type="InterPro" id="IPR016130">
    <property type="entry name" value="Tyr_Pase_AS"/>
</dbReference>
<feature type="non-terminal residue" evidence="3">
    <location>
        <position position="1"/>
    </location>
</feature>
<dbReference type="Proteomes" id="UP000887116">
    <property type="component" value="Unassembled WGS sequence"/>
</dbReference>
<dbReference type="InterPro" id="IPR000387">
    <property type="entry name" value="Tyr_Pase_dom"/>
</dbReference>
<dbReference type="PROSITE" id="PS00383">
    <property type="entry name" value="TYR_PHOSPHATASE_1"/>
    <property type="match status" value="1"/>
</dbReference>
<dbReference type="EMBL" id="BMAO01007033">
    <property type="protein sequence ID" value="GFR13156.1"/>
    <property type="molecule type" value="Genomic_DNA"/>
</dbReference>
<comment type="caution">
    <text evidence="3">The sequence shown here is derived from an EMBL/GenBank/DDBJ whole genome shotgun (WGS) entry which is preliminary data.</text>
</comment>
<dbReference type="GO" id="GO:0048666">
    <property type="term" value="P:neuron development"/>
    <property type="evidence" value="ECO:0007669"/>
    <property type="project" value="UniProtKB-ARBA"/>
</dbReference>
<evidence type="ECO:0000259" key="2">
    <source>
        <dbReference type="PROSITE" id="PS50056"/>
    </source>
</evidence>
<dbReference type="InterPro" id="IPR000242">
    <property type="entry name" value="PTP_cat"/>
</dbReference>
<dbReference type="SUPFAM" id="SSF52799">
    <property type="entry name" value="(Phosphotyrosine protein) phosphatases II"/>
    <property type="match status" value="1"/>
</dbReference>
<dbReference type="Pfam" id="PF00102">
    <property type="entry name" value="Y_phosphatase"/>
    <property type="match status" value="1"/>
</dbReference>
<feature type="domain" description="Tyrosine-protein phosphatase" evidence="1">
    <location>
        <begin position="1"/>
        <end position="94"/>
    </location>
</feature>
<name>A0A8X6GX84_TRICU</name>
<protein>
    <submittedName>
        <fullName evidence="3">Tyrosine-protein phosphatase non-receptor type 9</fullName>
    </submittedName>
</protein>
<reference evidence="3" key="1">
    <citation type="submission" date="2020-07" db="EMBL/GenBank/DDBJ databases">
        <title>Multicomponent nature underlies the extraordinary mechanical properties of spider dragline silk.</title>
        <authorList>
            <person name="Kono N."/>
            <person name="Nakamura H."/>
            <person name="Mori M."/>
            <person name="Yoshida Y."/>
            <person name="Ohtoshi R."/>
            <person name="Malay A.D."/>
            <person name="Moran D.A.P."/>
            <person name="Tomita M."/>
            <person name="Numata K."/>
            <person name="Arakawa K."/>
        </authorList>
    </citation>
    <scope>NUCLEOTIDE SEQUENCE</scope>
</reference>
<dbReference type="OrthoDB" id="10051650at2759"/>
<accession>A0A8X6GX84</accession>
<evidence type="ECO:0000313" key="4">
    <source>
        <dbReference type="Proteomes" id="UP000887116"/>
    </source>
</evidence>
<dbReference type="SMART" id="SM00404">
    <property type="entry name" value="PTPc_motif"/>
    <property type="match status" value="1"/>
</dbReference>
<dbReference type="PRINTS" id="PR00700">
    <property type="entry name" value="PRTYPHPHTASE"/>
</dbReference>
<dbReference type="AlphaFoldDB" id="A0A8X6GX84"/>
<dbReference type="PROSITE" id="PS50055">
    <property type="entry name" value="TYR_PHOSPHATASE_PTP"/>
    <property type="match status" value="1"/>
</dbReference>
<sequence length="118" mass="13320">TNSSRKVFHMQFTSWPDYGVPGSALAMLGFRDKVKDKQKDHVTSMGDKWNGHPNGPPIVVHCSAGVGRTGTFITLDISICRLEATGLIDVRTTVEKYVLREHTAYKCLINMFFVIWLY</sequence>
<dbReference type="PROSITE" id="PS50056">
    <property type="entry name" value="TYR_PHOSPHATASE_2"/>
    <property type="match status" value="1"/>
</dbReference>
<feature type="domain" description="Tyrosine specific protein phosphatases" evidence="2">
    <location>
        <begin position="28"/>
        <end position="95"/>
    </location>
</feature>
<dbReference type="GO" id="GO:0004725">
    <property type="term" value="F:protein tyrosine phosphatase activity"/>
    <property type="evidence" value="ECO:0007669"/>
    <property type="project" value="InterPro"/>
</dbReference>
<gene>
    <name evidence="3" type="primary">PTPN9</name>
    <name evidence="3" type="ORF">TNCT_518831</name>
</gene>
<dbReference type="InterPro" id="IPR050348">
    <property type="entry name" value="Protein-Tyr_Phosphatase"/>
</dbReference>
<evidence type="ECO:0000259" key="1">
    <source>
        <dbReference type="PROSITE" id="PS50055"/>
    </source>
</evidence>
<evidence type="ECO:0000313" key="3">
    <source>
        <dbReference type="EMBL" id="GFR13156.1"/>
    </source>
</evidence>
<dbReference type="InterPro" id="IPR003595">
    <property type="entry name" value="Tyr_Pase_cat"/>
</dbReference>
<dbReference type="PANTHER" id="PTHR19134:SF534">
    <property type="entry name" value="LD27988P"/>
    <property type="match status" value="1"/>
</dbReference>
<keyword evidence="4" id="KW-1185">Reference proteome</keyword>